<feature type="compositionally biased region" description="Polar residues" evidence="1">
    <location>
        <begin position="36"/>
        <end position="54"/>
    </location>
</feature>
<reference evidence="2" key="2">
    <citation type="submission" date="2023-05" db="EMBL/GenBank/DDBJ databases">
        <authorList>
            <consortium name="Lawrence Berkeley National Laboratory"/>
            <person name="Steindorff A."/>
            <person name="Hensen N."/>
            <person name="Bonometti L."/>
            <person name="Westerberg I."/>
            <person name="Brannstrom I.O."/>
            <person name="Guillou S."/>
            <person name="Cros-Aarteil S."/>
            <person name="Calhoun S."/>
            <person name="Haridas S."/>
            <person name="Kuo A."/>
            <person name="Mondo S."/>
            <person name="Pangilinan J."/>
            <person name="Riley R."/>
            <person name="Labutti K."/>
            <person name="Andreopoulos B."/>
            <person name="Lipzen A."/>
            <person name="Chen C."/>
            <person name="Yanf M."/>
            <person name="Daum C."/>
            <person name="Ng V."/>
            <person name="Clum A."/>
            <person name="Ohm R."/>
            <person name="Martin F."/>
            <person name="Silar P."/>
            <person name="Natvig D."/>
            <person name="Lalanne C."/>
            <person name="Gautier V."/>
            <person name="Ament-Velasquez S.L."/>
            <person name="Kruys A."/>
            <person name="Hutchinson M.I."/>
            <person name="Powell A.J."/>
            <person name="Barry K."/>
            <person name="Miller A.N."/>
            <person name="Grigoriev I.V."/>
            <person name="Debuchy R."/>
            <person name="Gladieux P."/>
            <person name="Thoren M.H."/>
            <person name="Johannesson H."/>
        </authorList>
    </citation>
    <scope>NUCLEOTIDE SEQUENCE</scope>
    <source>
        <strain evidence="2">CBS 757.83</strain>
    </source>
</reference>
<keyword evidence="3" id="KW-1185">Reference proteome</keyword>
<feature type="region of interest" description="Disordered" evidence="1">
    <location>
        <begin position="1"/>
        <end position="81"/>
    </location>
</feature>
<name>A0AAN6Q353_9PEZI</name>
<evidence type="ECO:0000313" key="3">
    <source>
        <dbReference type="Proteomes" id="UP001305647"/>
    </source>
</evidence>
<dbReference type="Proteomes" id="UP001305647">
    <property type="component" value="Unassembled WGS sequence"/>
</dbReference>
<evidence type="ECO:0000313" key="2">
    <source>
        <dbReference type="EMBL" id="KAK4100087.1"/>
    </source>
</evidence>
<sequence length="81" mass="8838">MHERPMTPTPYSVLRKVSETSEPGNEDEGEQKDNKQPSSVSHQPESTPQPSVIQTPRDPDTAAQLESRSHSGIAAKKTAVD</sequence>
<reference evidence="2" key="1">
    <citation type="journal article" date="2023" name="Mol. Phylogenet. Evol.">
        <title>Genome-scale phylogeny and comparative genomics of the fungal order Sordariales.</title>
        <authorList>
            <person name="Hensen N."/>
            <person name="Bonometti L."/>
            <person name="Westerberg I."/>
            <person name="Brannstrom I.O."/>
            <person name="Guillou S."/>
            <person name="Cros-Aarteil S."/>
            <person name="Calhoun S."/>
            <person name="Haridas S."/>
            <person name="Kuo A."/>
            <person name="Mondo S."/>
            <person name="Pangilinan J."/>
            <person name="Riley R."/>
            <person name="LaButti K."/>
            <person name="Andreopoulos B."/>
            <person name="Lipzen A."/>
            <person name="Chen C."/>
            <person name="Yan M."/>
            <person name="Daum C."/>
            <person name="Ng V."/>
            <person name="Clum A."/>
            <person name="Steindorff A."/>
            <person name="Ohm R.A."/>
            <person name="Martin F."/>
            <person name="Silar P."/>
            <person name="Natvig D.O."/>
            <person name="Lalanne C."/>
            <person name="Gautier V."/>
            <person name="Ament-Velasquez S.L."/>
            <person name="Kruys A."/>
            <person name="Hutchinson M.I."/>
            <person name="Powell A.J."/>
            <person name="Barry K."/>
            <person name="Miller A.N."/>
            <person name="Grigoriev I.V."/>
            <person name="Debuchy R."/>
            <person name="Gladieux P."/>
            <person name="Hiltunen Thoren M."/>
            <person name="Johannesson H."/>
        </authorList>
    </citation>
    <scope>NUCLEOTIDE SEQUENCE</scope>
    <source>
        <strain evidence="2">CBS 757.83</strain>
    </source>
</reference>
<dbReference type="AlphaFoldDB" id="A0AAN6Q353"/>
<gene>
    <name evidence="2" type="ORF">N658DRAFT_497809</name>
</gene>
<organism evidence="2 3">
    <name type="scientific">Parathielavia hyrcaniae</name>
    <dbReference type="NCBI Taxonomy" id="113614"/>
    <lineage>
        <taxon>Eukaryota</taxon>
        <taxon>Fungi</taxon>
        <taxon>Dikarya</taxon>
        <taxon>Ascomycota</taxon>
        <taxon>Pezizomycotina</taxon>
        <taxon>Sordariomycetes</taxon>
        <taxon>Sordariomycetidae</taxon>
        <taxon>Sordariales</taxon>
        <taxon>Chaetomiaceae</taxon>
        <taxon>Parathielavia</taxon>
    </lineage>
</organism>
<dbReference type="EMBL" id="MU863644">
    <property type="protein sequence ID" value="KAK4100087.1"/>
    <property type="molecule type" value="Genomic_DNA"/>
</dbReference>
<proteinExistence type="predicted"/>
<accession>A0AAN6Q353</accession>
<protein>
    <submittedName>
        <fullName evidence="2">Uncharacterized protein</fullName>
    </submittedName>
</protein>
<comment type="caution">
    <text evidence="2">The sequence shown here is derived from an EMBL/GenBank/DDBJ whole genome shotgun (WGS) entry which is preliminary data.</text>
</comment>
<evidence type="ECO:0000256" key="1">
    <source>
        <dbReference type="SAM" id="MobiDB-lite"/>
    </source>
</evidence>